<dbReference type="RefSeq" id="WP_148075678.1">
    <property type="nucleotide sequence ID" value="NZ_CP042913.1"/>
</dbReference>
<dbReference type="InterPro" id="IPR010488">
    <property type="entry name" value="Zeta_toxin_domain"/>
</dbReference>
<organism evidence="4 5">
    <name type="scientific">Bythopirellula goksoeyrii</name>
    <dbReference type="NCBI Taxonomy" id="1400387"/>
    <lineage>
        <taxon>Bacteria</taxon>
        <taxon>Pseudomonadati</taxon>
        <taxon>Planctomycetota</taxon>
        <taxon>Planctomycetia</taxon>
        <taxon>Pirellulales</taxon>
        <taxon>Lacipirellulaceae</taxon>
        <taxon>Bythopirellula</taxon>
    </lineage>
</organism>
<dbReference type="Gene3D" id="3.40.50.300">
    <property type="entry name" value="P-loop containing nucleotide triphosphate hydrolases"/>
    <property type="match status" value="1"/>
</dbReference>
<accession>A0A5B9QEQ5</accession>
<dbReference type="Proteomes" id="UP000323917">
    <property type="component" value="Chromosome"/>
</dbReference>
<proteinExistence type="predicted"/>
<dbReference type="SUPFAM" id="SSF52540">
    <property type="entry name" value="P-loop containing nucleoside triphosphate hydrolases"/>
    <property type="match status" value="1"/>
</dbReference>
<dbReference type="PANTHER" id="PTHR39206:SF1">
    <property type="entry name" value="SLL8004 PROTEIN"/>
    <property type="match status" value="1"/>
</dbReference>
<dbReference type="OrthoDB" id="9791543at2"/>
<reference evidence="4 5" key="1">
    <citation type="submission" date="2019-08" db="EMBL/GenBank/DDBJ databases">
        <title>Deep-cultivation of Planctomycetes and their phenomic and genomic characterization uncovers novel biology.</title>
        <authorList>
            <person name="Wiegand S."/>
            <person name="Jogler M."/>
            <person name="Boedeker C."/>
            <person name="Pinto D."/>
            <person name="Vollmers J."/>
            <person name="Rivas-Marin E."/>
            <person name="Kohn T."/>
            <person name="Peeters S.H."/>
            <person name="Heuer A."/>
            <person name="Rast P."/>
            <person name="Oberbeckmann S."/>
            <person name="Bunk B."/>
            <person name="Jeske O."/>
            <person name="Meyerdierks A."/>
            <person name="Storesund J.E."/>
            <person name="Kallscheuer N."/>
            <person name="Luecker S."/>
            <person name="Lage O.M."/>
            <person name="Pohl T."/>
            <person name="Merkel B.J."/>
            <person name="Hornburger P."/>
            <person name="Mueller R.-W."/>
            <person name="Bruemmer F."/>
            <person name="Labrenz M."/>
            <person name="Spormann A.M."/>
            <person name="Op den Camp H."/>
            <person name="Overmann J."/>
            <person name="Amann R."/>
            <person name="Jetten M.S.M."/>
            <person name="Mascher T."/>
            <person name="Medema M.H."/>
            <person name="Devos D.P."/>
            <person name="Kaster A.-K."/>
            <person name="Ovreas L."/>
            <person name="Rohde M."/>
            <person name="Galperin M.Y."/>
            <person name="Jogler C."/>
        </authorList>
    </citation>
    <scope>NUCLEOTIDE SEQUENCE [LARGE SCALE GENOMIC DNA]</scope>
    <source>
        <strain evidence="4 5">Pr1d</strain>
    </source>
</reference>
<protein>
    <submittedName>
        <fullName evidence="4">Zeta toxin</fullName>
    </submittedName>
</protein>
<keyword evidence="2" id="KW-0067">ATP-binding</keyword>
<evidence type="ECO:0000256" key="1">
    <source>
        <dbReference type="ARBA" id="ARBA00022741"/>
    </source>
</evidence>
<keyword evidence="1" id="KW-0547">Nucleotide-binding</keyword>
<sequence length="195" mass="21365">MSWAWLDEEPVVVAIAGPNGAGKTTFYHAHIAPAGLRLVNADRLAAELDIDPYAAAQVADQVRHALVNQQESFAFETVFSDPVHEKLQFLESCAASGYTTALMFIGLASPKLSAERVAMRVSQGGHDVPADKITNRFPRTLANLQASIKRLPHVVIYDNSDLANPYRQLAVFTDSEAIEMAKPIPKWLRNVLEAV</sequence>
<gene>
    <name evidence="4" type="ORF">Pr1d_47790</name>
</gene>
<dbReference type="GO" id="GO:0005524">
    <property type="term" value="F:ATP binding"/>
    <property type="evidence" value="ECO:0007669"/>
    <property type="project" value="UniProtKB-KW"/>
</dbReference>
<dbReference type="EMBL" id="CP042913">
    <property type="protein sequence ID" value="QEG37434.1"/>
    <property type="molecule type" value="Genomic_DNA"/>
</dbReference>
<evidence type="ECO:0000313" key="5">
    <source>
        <dbReference type="Proteomes" id="UP000323917"/>
    </source>
</evidence>
<dbReference type="Pfam" id="PF06414">
    <property type="entry name" value="Zeta_toxin"/>
    <property type="match status" value="1"/>
</dbReference>
<dbReference type="PANTHER" id="PTHR39206">
    <property type="entry name" value="SLL8004 PROTEIN"/>
    <property type="match status" value="1"/>
</dbReference>
<evidence type="ECO:0000259" key="3">
    <source>
        <dbReference type="Pfam" id="PF06414"/>
    </source>
</evidence>
<dbReference type="AlphaFoldDB" id="A0A5B9QEQ5"/>
<name>A0A5B9QEQ5_9BACT</name>
<keyword evidence="5" id="KW-1185">Reference proteome</keyword>
<feature type="domain" description="Zeta toxin" evidence="3">
    <location>
        <begin position="55"/>
        <end position="166"/>
    </location>
</feature>
<dbReference type="KEGG" id="bgok:Pr1d_47790"/>
<evidence type="ECO:0000256" key="2">
    <source>
        <dbReference type="ARBA" id="ARBA00022840"/>
    </source>
</evidence>
<dbReference type="InterPro" id="IPR027417">
    <property type="entry name" value="P-loop_NTPase"/>
</dbReference>
<evidence type="ECO:0000313" key="4">
    <source>
        <dbReference type="EMBL" id="QEG37434.1"/>
    </source>
</evidence>
<dbReference type="GO" id="GO:0016301">
    <property type="term" value="F:kinase activity"/>
    <property type="evidence" value="ECO:0007669"/>
    <property type="project" value="InterPro"/>
</dbReference>